<evidence type="ECO:0000256" key="1">
    <source>
        <dbReference type="ARBA" id="ARBA00022801"/>
    </source>
</evidence>
<protein>
    <recommendedName>
        <fullName evidence="6">Beta-xylanase</fullName>
        <ecNumber evidence="6">3.2.1.8</ecNumber>
    </recommendedName>
</protein>
<dbReference type="PANTHER" id="PTHR31490:SF90">
    <property type="entry name" value="ENDO-1,4-BETA-XYLANASE A"/>
    <property type="match status" value="1"/>
</dbReference>
<dbReference type="SUPFAM" id="SSF51445">
    <property type="entry name" value="(Trans)glycosidases"/>
    <property type="match status" value="1"/>
</dbReference>
<evidence type="ECO:0000256" key="5">
    <source>
        <dbReference type="PROSITE-ProRule" id="PRU10061"/>
    </source>
</evidence>
<dbReference type="PANTHER" id="PTHR31490">
    <property type="entry name" value="GLYCOSYL HYDROLASE"/>
    <property type="match status" value="1"/>
</dbReference>
<dbReference type="PROSITE" id="PS51760">
    <property type="entry name" value="GH10_2"/>
    <property type="match status" value="1"/>
</dbReference>
<keyword evidence="4 6" id="KW-0624">Polysaccharide degradation</keyword>
<dbReference type="PROSITE" id="PS00591">
    <property type="entry name" value="GH10_1"/>
    <property type="match status" value="1"/>
</dbReference>
<proteinExistence type="inferred from homology"/>
<comment type="catalytic activity">
    <reaction evidence="6">
        <text>Endohydrolysis of (1-&gt;4)-beta-D-xylosidic linkages in xylans.</text>
        <dbReference type="EC" id="3.2.1.8"/>
    </reaction>
</comment>
<dbReference type="EMBL" id="MWIP01000014">
    <property type="protein sequence ID" value="KAF1685376.1"/>
    <property type="molecule type" value="Genomic_DNA"/>
</dbReference>
<name>A0A7V8GKZ2_9GAMM</name>
<dbReference type="Pfam" id="PF00331">
    <property type="entry name" value="Glyco_hydro_10"/>
    <property type="match status" value="1"/>
</dbReference>
<sequence length="393" mass="43497">MTQLTALALLAGLASTGHGQAPAPADASTGQPAASASRASLKQAYAGDFLLGTAVNTRIVSGQDAASQALVPAHFNAITAENAMKAEVLNPRPGVYDFADADAFVEFGRKHGMFIVGHTLVWHNQTPDWFFVRADGTPVGRQALIERMREYIEKVAGRYAGRIHAWDVVNEQIGEDGQYRDTKWVAGIGDGDELVRQAFRFAHQYAPDAELYYNDFNAWRPEKRDGIVRMVKMLQAHGIRIDGIGMQGHWGLNYPSTGDIEAAIDAYAALGVKVMITELDVDVLPLTREGQIIGTGMSHPQFQLPEFKKFLDPYRDGLPPQVQRQLADRYAELFRIFHGRRDKLHRVAVWGVDDGMSWKNDYPIPGRTNYTLLFDRQRAPKPALEAVLGVPGE</sequence>
<dbReference type="InterPro" id="IPR001000">
    <property type="entry name" value="GH10_dom"/>
</dbReference>
<keyword evidence="3 6" id="KW-0326">Glycosidase</keyword>
<dbReference type="InterPro" id="IPR017853">
    <property type="entry name" value="GH"/>
</dbReference>
<keyword evidence="10" id="KW-1185">Reference proteome</keyword>
<keyword evidence="2 6" id="KW-0119">Carbohydrate metabolism</keyword>
<comment type="caution">
    <text evidence="9">The sequence shown here is derived from an EMBL/GenBank/DDBJ whole genome shotgun (WGS) entry which is preliminary data.</text>
</comment>
<keyword evidence="7" id="KW-0732">Signal</keyword>
<feature type="signal peptide" evidence="7">
    <location>
        <begin position="1"/>
        <end position="19"/>
    </location>
</feature>
<dbReference type="InterPro" id="IPR031158">
    <property type="entry name" value="GH10_AS"/>
</dbReference>
<comment type="similarity">
    <text evidence="6">Belongs to the glycosyl hydrolase 10 (cellulase F) family.</text>
</comment>
<evidence type="ECO:0000259" key="8">
    <source>
        <dbReference type="PROSITE" id="PS51760"/>
    </source>
</evidence>
<evidence type="ECO:0000256" key="4">
    <source>
        <dbReference type="ARBA" id="ARBA00023326"/>
    </source>
</evidence>
<keyword evidence="1 6" id="KW-0378">Hydrolase</keyword>
<dbReference type="Gene3D" id="3.20.20.80">
    <property type="entry name" value="Glycosidases"/>
    <property type="match status" value="1"/>
</dbReference>
<dbReference type="Proteomes" id="UP000462066">
    <property type="component" value="Unassembled WGS sequence"/>
</dbReference>
<dbReference type="GO" id="GO:0031176">
    <property type="term" value="F:endo-1,4-beta-xylanase activity"/>
    <property type="evidence" value="ECO:0007669"/>
    <property type="project" value="UniProtKB-EC"/>
</dbReference>
<organism evidence="9 10">
    <name type="scientific">Pseudoxanthomonas broegbernensis</name>
    <dbReference type="NCBI Taxonomy" id="83619"/>
    <lineage>
        <taxon>Bacteria</taxon>
        <taxon>Pseudomonadati</taxon>
        <taxon>Pseudomonadota</taxon>
        <taxon>Gammaproteobacteria</taxon>
        <taxon>Lysobacterales</taxon>
        <taxon>Lysobacteraceae</taxon>
        <taxon>Pseudoxanthomonas</taxon>
    </lineage>
</organism>
<evidence type="ECO:0000313" key="9">
    <source>
        <dbReference type="EMBL" id="KAF1685376.1"/>
    </source>
</evidence>
<keyword evidence="9" id="KW-0858">Xylan degradation</keyword>
<dbReference type="InterPro" id="IPR044846">
    <property type="entry name" value="GH10"/>
</dbReference>
<evidence type="ECO:0000313" key="10">
    <source>
        <dbReference type="Proteomes" id="UP000462066"/>
    </source>
</evidence>
<evidence type="ECO:0000256" key="6">
    <source>
        <dbReference type="RuleBase" id="RU361174"/>
    </source>
</evidence>
<gene>
    <name evidence="9" type="ORF">B1992_12370</name>
</gene>
<evidence type="ECO:0000256" key="3">
    <source>
        <dbReference type="ARBA" id="ARBA00023295"/>
    </source>
</evidence>
<dbReference type="GO" id="GO:0045493">
    <property type="term" value="P:xylan catabolic process"/>
    <property type="evidence" value="ECO:0007669"/>
    <property type="project" value="UniProtKB-KW"/>
</dbReference>
<dbReference type="AlphaFoldDB" id="A0A7V8GKZ2"/>
<accession>A0A7V8GKZ2</accession>
<feature type="domain" description="GH10" evidence="8">
    <location>
        <begin position="35"/>
        <end position="390"/>
    </location>
</feature>
<dbReference type="PRINTS" id="PR00134">
    <property type="entry name" value="GLHYDRLASE10"/>
</dbReference>
<feature type="active site" description="Nucleophile" evidence="5">
    <location>
        <position position="278"/>
    </location>
</feature>
<reference evidence="9 10" key="1">
    <citation type="submission" date="2017-10" db="EMBL/GenBank/DDBJ databases">
        <title>Whole genome sequencing of Pseudoxanthomonas broegbernensis DSM 12573(T).</title>
        <authorList>
            <person name="Kumar S."/>
            <person name="Bansal K."/>
            <person name="Kaur A."/>
            <person name="Patil P."/>
            <person name="Sharma S."/>
            <person name="Patil P.B."/>
        </authorList>
    </citation>
    <scope>NUCLEOTIDE SEQUENCE [LARGE SCALE GENOMIC DNA]</scope>
    <source>
        <strain evidence="9 10">DSM 12573</strain>
    </source>
</reference>
<feature type="chain" id="PRO_5031388152" description="Beta-xylanase" evidence="7">
    <location>
        <begin position="20"/>
        <end position="393"/>
    </location>
</feature>
<dbReference type="EC" id="3.2.1.8" evidence="6"/>
<dbReference type="SMART" id="SM00633">
    <property type="entry name" value="Glyco_10"/>
    <property type="match status" value="1"/>
</dbReference>
<evidence type="ECO:0000256" key="2">
    <source>
        <dbReference type="ARBA" id="ARBA00023277"/>
    </source>
</evidence>
<evidence type="ECO:0000256" key="7">
    <source>
        <dbReference type="SAM" id="SignalP"/>
    </source>
</evidence>